<accession>A0A1L6TH19</accession>
<dbReference type="OrthoDB" id="9156649at2"/>
<evidence type="ECO:0000313" key="1">
    <source>
        <dbReference type="EMBL" id="ALB21720.1"/>
    </source>
</evidence>
<gene>
    <name evidence="1" type="ORF">KU39_536</name>
</gene>
<dbReference type="AlphaFoldDB" id="A0A1L6TH19"/>
<dbReference type="Proteomes" id="UP000029558">
    <property type="component" value="Chromosome"/>
</dbReference>
<protein>
    <submittedName>
        <fullName evidence="1">Cation/multidrug efflux pump</fullName>
    </submittedName>
</protein>
<reference evidence="1 2" key="1">
    <citation type="journal article" date="2014" name="Genome Announc.">
        <title>Comparative Genome Analysis of Two Isolates of the Fish Pathogen Piscirickettsia salmonis from Different Hosts Reveals Major Differences in Virulence-Associated Secretion Systems.</title>
        <authorList>
            <person name="Bohle H."/>
            <person name="Henriquez P."/>
            <person name="Grothusen H."/>
            <person name="Navas E."/>
            <person name="Sandoval A."/>
            <person name="Bustamante F."/>
            <person name="Bustos P."/>
            <person name="Mancilla M."/>
        </authorList>
    </citation>
    <scope>NUCLEOTIDE SEQUENCE [LARGE SCALE GENOMIC DNA]</scope>
    <source>
        <strain evidence="2">B1-32597</strain>
    </source>
</reference>
<evidence type="ECO:0000313" key="2">
    <source>
        <dbReference type="Proteomes" id="UP000029558"/>
    </source>
</evidence>
<sequence>MLLSLITAITLIISLLFFAYAIKCLLHKRLTPTFLYIFLGSTTTLIATCSALLLLNNFTLNQMTKNTPIAMLSLNQLPPLASKHYQAILSLPSGQIKTFKLIGDDWQLSAQIIVWQNWLHALGLTNRYRFDRIQSRYDNISAEQHAIHSIYPINPPNTANSFWQWARHHLIQRYFIKTVYGNAVFMPMRDGASFTIALTNNGLIATPINLAAKQSISLA</sequence>
<organism evidence="1 2">
    <name type="scientific">Piscirickettsia salmonis</name>
    <dbReference type="NCBI Taxonomy" id="1238"/>
    <lineage>
        <taxon>Bacteria</taxon>
        <taxon>Pseudomonadati</taxon>
        <taxon>Pseudomonadota</taxon>
        <taxon>Gammaproteobacteria</taxon>
        <taxon>Thiotrichales</taxon>
        <taxon>Piscirickettsiaceae</taxon>
        <taxon>Piscirickettsia</taxon>
    </lineage>
</organism>
<dbReference type="EMBL" id="CP012508">
    <property type="protein sequence ID" value="ALB21720.1"/>
    <property type="molecule type" value="Genomic_DNA"/>
</dbReference>
<name>A0A1L6TH19_PISSA</name>
<proteinExistence type="predicted"/>